<dbReference type="Pfam" id="PF07980">
    <property type="entry name" value="SusD_RagB"/>
    <property type="match status" value="1"/>
</dbReference>
<evidence type="ECO:0000259" key="7">
    <source>
        <dbReference type="Pfam" id="PF07980"/>
    </source>
</evidence>
<keyword evidence="5" id="KW-0998">Cell outer membrane</keyword>
<protein>
    <submittedName>
        <fullName evidence="8">RagB/SusD family nutrient uptake outer membrane protein</fullName>
    </submittedName>
</protein>
<dbReference type="RefSeq" id="WP_381521934.1">
    <property type="nucleotide sequence ID" value="NZ_JBHULN010000005.1"/>
</dbReference>
<dbReference type="Gene3D" id="1.25.40.390">
    <property type="match status" value="1"/>
</dbReference>
<dbReference type="InterPro" id="IPR011990">
    <property type="entry name" value="TPR-like_helical_dom_sf"/>
</dbReference>
<comment type="similarity">
    <text evidence="2">Belongs to the SusD family.</text>
</comment>
<reference evidence="9" key="1">
    <citation type="journal article" date="2019" name="Int. J. Syst. Evol. Microbiol.">
        <title>The Global Catalogue of Microorganisms (GCM) 10K type strain sequencing project: providing services to taxonomists for standard genome sequencing and annotation.</title>
        <authorList>
            <consortium name="The Broad Institute Genomics Platform"/>
            <consortium name="The Broad Institute Genome Sequencing Center for Infectious Disease"/>
            <person name="Wu L."/>
            <person name="Ma J."/>
        </authorList>
    </citation>
    <scope>NUCLEOTIDE SEQUENCE [LARGE SCALE GENOMIC DNA]</scope>
    <source>
        <strain evidence="9">KCTC 42805</strain>
    </source>
</reference>
<feature type="domain" description="RagB/SusD" evidence="7">
    <location>
        <begin position="305"/>
        <end position="431"/>
    </location>
</feature>
<dbReference type="EMBL" id="JBHULN010000005">
    <property type="protein sequence ID" value="MFD2570872.1"/>
    <property type="molecule type" value="Genomic_DNA"/>
</dbReference>
<name>A0ABW5M2U3_9BACT</name>
<gene>
    <name evidence="8" type="ORF">ACFSUS_09530</name>
</gene>
<proteinExistence type="inferred from homology"/>
<sequence length="443" mass="47090">MKKIILTTLLGSLLLGQYACQREYINPSSLNQTQAVSSIESLLTLCNGLQYRYTTGGALSVLYNATAGAGLTTNELRVLNVGNIEEANLAAGGGNVGNGNAVVRNLWTQSNLVRANAELILANAEVASYEPGTKSGIVGYASIFRALSLGTLAQFFEQAPVTTGTNVPFVSKAQVLAEAIKTLEQAATQVSATPVSANFTSRIVPGIDIPNTIQALIARYALFAGDYDKALAAAGRVSLTSRSVFNFDDNTRNPLFEAAFQTLNVYQPTNANLGLTGALAPDPADKRLPFLTRTSSNTAVTPVVATAFYTANNAPIPVYVPGEILLIQAEASARKGDLTNAVTFLNWFRTSTAAATTINNLPTALPGAGLPAYSGPSTADAILLEIYRNRNIELAFQGFRLEDSRRFGRPGPSAAGAERNRNFFPYPRTERENNTSTPPDPTI</sequence>
<accession>A0ABW5M2U3</accession>
<keyword evidence="4" id="KW-0472">Membrane</keyword>
<comment type="caution">
    <text evidence="8">The sequence shown here is derived from an EMBL/GenBank/DDBJ whole genome shotgun (WGS) entry which is preliminary data.</text>
</comment>
<dbReference type="SUPFAM" id="SSF48452">
    <property type="entry name" value="TPR-like"/>
    <property type="match status" value="1"/>
</dbReference>
<keyword evidence="9" id="KW-1185">Reference proteome</keyword>
<dbReference type="InterPro" id="IPR012944">
    <property type="entry name" value="SusD_RagB_dom"/>
</dbReference>
<evidence type="ECO:0000256" key="6">
    <source>
        <dbReference type="SAM" id="MobiDB-lite"/>
    </source>
</evidence>
<feature type="region of interest" description="Disordered" evidence="6">
    <location>
        <begin position="407"/>
        <end position="443"/>
    </location>
</feature>
<dbReference type="Proteomes" id="UP001597469">
    <property type="component" value="Unassembled WGS sequence"/>
</dbReference>
<evidence type="ECO:0000256" key="5">
    <source>
        <dbReference type="ARBA" id="ARBA00023237"/>
    </source>
</evidence>
<evidence type="ECO:0000256" key="4">
    <source>
        <dbReference type="ARBA" id="ARBA00023136"/>
    </source>
</evidence>
<evidence type="ECO:0000256" key="2">
    <source>
        <dbReference type="ARBA" id="ARBA00006275"/>
    </source>
</evidence>
<keyword evidence="3" id="KW-0732">Signal</keyword>
<organism evidence="8 9">
    <name type="scientific">Spirosoma soli</name>
    <dbReference type="NCBI Taxonomy" id="1770529"/>
    <lineage>
        <taxon>Bacteria</taxon>
        <taxon>Pseudomonadati</taxon>
        <taxon>Bacteroidota</taxon>
        <taxon>Cytophagia</taxon>
        <taxon>Cytophagales</taxon>
        <taxon>Cytophagaceae</taxon>
        <taxon>Spirosoma</taxon>
    </lineage>
</organism>
<evidence type="ECO:0000313" key="9">
    <source>
        <dbReference type="Proteomes" id="UP001597469"/>
    </source>
</evidence>
<comment type="subcellular location">
    <subcellularLocation>
        <location evidence="1">Cell outer membrane</location>
    </subcellularLocation>
</comment>
<evidence type="ECO:0000256" key="1">
    <source>
        <dbReference type="ARBA" id="ARBA00004442"/>
    </source>
</evidence>
<evidence type="ECO:0000256" key="3">
    <source>
        <dbReference type="ARBA" id="ARBA00022729"/>
    </source>
</evidence>
<evidence type="ECO:0000313" key="8">
    <source>
        <dbReference type="EMBL" id="MFD2570872.1"/>
    </source>
</evidence>